<accession>A0ABT8KE94</accession>
<feature type="domain" description="YCII-related" evidence="2">
    <location>
        <begin position="16"/>
        <end position="97"/>
    </location>
</feature>
<dbReference type="RefSeq" id="WP_301212419.1">
    <property type="nucleotide sequence ID" value="NZ_JAROCF010000001.1"/>
</dbReference>
<dbReference type="Gene3D" id="3.30.70.1060">
    <property type="entry name" value="Dimeric alpha+beta barrel"/>
    <property type="match status" value="1"/>
</dbReference>
<dbReference type="Proteomes" id="UP001174208">
    <property type="component" value="Unassembled WGS sequence"/>
</dbReference>
<evidence type="ECO:0000259" key="2">
    <source>
        <dbReference type="Pfam" id="PF03795"/>
    </source>
</evidence>
<dbReference type="InterPro" id="IPR011008">
    <property type="entry name" value="Dimeric_a/b-barrel"/>
</dbReference>
<keyword evidence="4" id="KW-1185">Reference proteome</keyword>
<sequence>MKVMLLMWSHGRYEGGGADDYAAWSAFENDAQEAGVFVDSGMFEPEQARIVGTELDAAAEDAPEQPIVADGMVAAGYYLLDCASLDEAEAWARRAPLHGRVELRPLVAF</sequence>
<comment type="similarity">
    <text evidence="1">Belongs to the YciI family.</text>
</comment>
<evidence type="ECO:0000256" key="1">
    <source>
        <dbReference type="ARBA" id="ARBA00007689"/>
    </source>
</evidence>
<reference evidence="3" key="1">
    <citation type="submission" date="2023-06" db="EMBL/GenBank/DDBJ databases">
        <title>MT1 and MT2 Draft Genomes of Novel Species.</title>
        <authorList>
            <person name="Venkateswaran K."/>
        </authorList>
    </citation>
    <scope>NUCLEOTIDE SEQUENCE</scope>
    <source>
        <strain evidence="3">F6_8S_P_1B</strain>
    </source>
</reference>
<evidence type="ECO:0000313" key="4">
    <source>
        <dbReference type="Proteomes" id="UP001174208"/>
    </source>
</evidence>
<evidence type="ECO:0000313" key="3">
    <source>
        <dbReference type="EMBL" id="MDN4615785.1"/>
    </source>
</evidence>
<gene>
    <name evidence="3" type="ORF">P5G50_15135</name>
</gene>
<dbReference type="SUPFAM" id="SSF54909">
    <property type="entry name" value="Dimeric alpha+beta barrel"/>
    <property type="match status" value="1"/>
</dbReference>
<comment type="caution">
    <text evidence="3">The sequence shown here is derived from an EMBL/GenBank/DDBJ whole genome shotgun (WGS) entry which is preliminary data.</text>
</comment>
<dbReference type="InterPro" id="IPR005545">
    <property type="entry name" value="YCII"/>
</dbReference>
<dbReference type="EMBL" id="JAROCF010000001">
    <property type="protein sequence ID" value="MDN4615785.1"/>
    <property type="molecule type" value="Genomic_DNA"/>
</dbReference>
<proteinExistence type="inferred from homology"/>
<name>A0ABT8KE94_9MICO</name>
<organism evidence="3 4">
    <name type="scientific">Leifsonia williamsii</name>
    <dbReference type="NCBI Taxonomy" id="3035919"/>
    <lineage>
        <taxon>Bacteria</taxon>
        <taxon>Bacillati</taxon>
        <taxon>Actinomycetota</taxon>
        <taxon>Actinomycetes</taxon>
        <taxon>Micrococcales</taxon>
        <taxon>Microbacteriaceae</taxon>
        <taxon>Leifsonia</taxon>
    </lineage>
</organism>
<dbReference type="Pfam" id="PF03795">
    <property type="entry name" value="YCII"/>
    <property type="match status" value="1"/>
</dbReference>
<protein>
    <submittedName>
        <fullName evidence="3">YciI family protein</fullName>
    </submittedName>
</protein>